<dbReference type="InterPro" id="IPR056004">
    <property type="entry name" value="DUF7582"/>
</dbReference>
<dbReference type="EMBL" id="JAAFOW010000475">
    <property type="protein sequence ID" value="KAF5266001.1"/>
    <property type="molecule type" value="Genomic_DNA"/>
</dbReference>
<proteinExistence type="predicted"/>
<evidence type="ECO:0000313" key="3">
    <source>
        <dbReference type="Proteomes" id="UP000558688"/>
    </source>
</evidence>
<evidence type="ECO:0000313" key="2">
    <source>
        <dbReference type="EMBL" id="KAF5266001.1"/>
    </source>
</evidence>
<feature type="domain" description="DUF7582" evidence="1">
    <location>
        <begin position="59"/>
        <end position="206"/>
    </location>
</feature>
<protein>
    <recommendedName>
        <fullName evidence="1">DUF7582 domain-containing protein</fullName>
    </recommendedName>
</protein>
<sequence>MLCLTFPPLNYLASHSNICINFGQAASRWAQRRGADTLRELKPQKTPGHDVPAPNFRRETLLAALSNVAAAINKKHGNVTIIAVGSAVNTIYLQSREATHDVDFFKPEDFEHLVAGIRSASKKDKTLISDWLNNRTIFFIPKDKQRTLSQQAYNQREVIFEEPCLTVLAAPWEYAFCCKIDRLSGAGLHTPESYDASDVVEYLHRYLT</sequence>
<dbReference type="Proteomes" id="UP000558688">
    <property type="component" value="Unassembled WGS sequence"/>
</dbReference>
<accession>A0A8H5EP30</accession>
<dbReference type="AlphaFoldDB" id="A0A8H5EP30"/>
<dbReference type="Pfam" id="PF24483">
    <property type="entry name" value="DUF7582"/>
    <property type="match status" value="1"/>
</dbReference>
<comment type="caution">
    <text evidence="2">The sequence shown here is derived from an EMBL/GenBank/DDBJ whole genome shotgun (WGS) entry which is preliminary data.</text>
</comment>
<organism evidence="2 3">
    <name type="scientific">Fusarium oxysporum</name>
    <name type="common">Fusarium vascular wilt</name>
    <dbReference type="NCBI Taxonomy" id="5507"/>
    <lineage>
        <taxon>Eukaryota</taxon>
        <taxon>Fungi</taxon>
        <taxon>Dikarya</taxon>
        <taxon>Ascomycota</taxon>
        <taxon>Pezizomycotina</taxon>
        <taxon>Sordariomycetes</taxon>
        <taxon>Hypocreomycetidae</taxon>
        <taxon>Hypocreales</taxon>
        <taxon>Nectriaceae</taxon>
        <taxon>Fusarium</taxon>
        <taxon>Fusarium oxysporum species complex</taxon>
    </lineage>
</organism>
<reference evidence="2" key="1">
    <citation type="submission" date="2020-02" db="EMBL/GenBank/DDBJ databases">
        <title>Identification and distribution of gene clusters putatively required for synthesis of sphingolipid metabolism inhibitors in phylogenetically diverse species of the filamentous fungus Fusarium.</title>
        <authorList>
            <person name="Kim H.-S."/>
            <person name="Busman M."/>
            <person name="Brown D.W."/>
            <person name="Divon H."/>
            <person name="Uhlig S."/>
            <person name="Proctor R.H."/>
        </authorList>
    </citation>
    <scope>NUCLEOTIDE SEQUENCE [LARGE SCALE GENOMIC DNA]</scope>
    <source>
        <strain evidence="2">NRRL 39464</strain>
    </source>
</reference>
<name>A0A8H5EP30_FUSOX</name>
<gene>
    <name evidence="2" type="ORF">FOXYS1_3177</name>
</gene>
<evidence type="ECO:0000259" key="1">
    <source>
        <dbReference type="Pfam" id="PF24483"/>
    </source>
</evidence>